<keyword evidence="8" id="KW-1185">Reference proteome</keyword>
<dbReference type="InterPro" id="IPR036291">
    <property type="entry name" value="NAD(P)-bd_dom_sf"/>
</dbReference>
<evidence type="ECO:0000256" key="4">
    <source>
        <dbReference type="RuleBase" id="RU003719"/>
    </source>
</evidence>
<evidence type="ECO:0000259" key="5">
    <source>
        <dbReference type="Pfam" id="PF00389"/>
    </source>
</evidence>
<dbReference type="SUPFAM" id="SSF51735">
    <property type="entry name" value="NAD(P)-binding Rossmann-fold domains"/>
    <property type="match status" value="1"/>
</dbReference>
<evidence type="ECO:0000313" key="8">
    <source>
        <dbReference type="Proteomes" id="UP001486565"/>
    </source>
</evidence>
<sequence>MKILSSLNIGENNVERLEKKFDCVEFYMYKDIEQAGDHLEDAEIFVTFGFDTTADLIEKMKKLKWIQCMSTGIDMLPFETLKERNILLTNVTGIHGIPIAEYVMAVILNDRIDGFRLYEQQKNKIWKRKMNFEEVFGKTITILGTGTIGKEIARKAKAFDMKTIGVNTSGKPVDYFDEIFPTCELNKALSQGDFVVDTLPLTHETKKILGKEQFASMKDSAYFINIGRGATVDEGALIEALQNHIIRGAALDVFEKEPLPQDSPLWTMKNVSITPHISGLSNMYMNRAVPIFEHNLKTYIEGKEDYINKVDLNKEY</sequence>
<dbReference type="CDD" id="cd05300">
    <property type="entry name" value="2-Hacid_dh_1"/>
    <property type="match status" value="1"/>
</dbReference>
<dbReference type="PANTHER" id="PTHR43333:SF1">
    <property type="entry name" value="D-ISOMER SPECIFIC 2-HYDROXYACID DEHYDROGENASE NAD-BINDING DOMAIN-CONTAINING PROTEIN"/>
    <property type="match status" value="1"/>
</dbReference>
<evidence type="ECO:0000256" key="1">
    <source>
        <dbReference type="ARBA" id="ARBA00005854"/>
    </source>
</evidence>
<dbReference type="Pfam" id="PF00389">
    <property type="entry name" value="2-Hacid_dh"/>
    <property type="match status" value="1"/>
</dbReference>
<keyword evidence="2 4" id="KW-0560">Oxidoreductase</keyword>
<dbReference type="Pfam" id="PF02826">
    <property type="entry name" value="2-Hacid_dh_C"/>
    <property type="match status" value="1"/>
</dbReference>
<dbReference type="InterPro" id="IPR006140">
    <property type="entry name" value="D-isomer_DH_NAD-bd"/>
</dbReference>
<reference evidence="7 8" key="1">
    <citation type="submission" date="2023-03" db="EMBL/GenBank/DDBJ databases">
        <title>Novel Species.</title>
        <authorList>
            <person name="Ma S."/>
        </authorList>
    </citation>
    <scope>NUCLEOTIDE SEQUENCE [LARGE SCALE GENOMIC DNA]</scope>
    <source>
        <strain evidence="7 8">LIND6LT2</strain>
    </source>
</reference>
<dbReference type="RefSeq" id="WP_341877947.1">
    <property type="nucleotide sequence ID" value="NZ_CP121687.1"/>
</dbReference>
<comment type="similarity">
    <text evidence="1 4">Belongs to the D-isomer specific 2-hydroxyacid dehydrogenase family.</text>
</comment>
<dbReference type="PANTHER" id="PTHR43333">
    <property type="entry name" value="2-HACID_DH_C DOMAIN-CONTAINING PROTEIN"/>
    <property type="match status" value="1"/>
</dbReference>
<dbReference type="SUPFAM" id="SSF52283">
    <property type="entry name" value="Formate/glycerate dehydrogenase catalytic domain-like"/>
    <property type="match status" value="1"/>
</dbReference>
<evidence type="ECO:0000256" key="2">
    <source>
        <dbReference type="ARBA" id="ARBA00023002"/>
    </source>
</evidence>
<feature type="domain" description="D-isomer specific 2-hydroxyacid dehydrogenase NAD-binding" evidence="6">
    <location>
        <begin position="116"/>
        <end position="278"/>
    </location>
</feature>
<gene>
    <name evidence="7" type="ORF">QBE51_05535</name>
</gene>
<organism evidence="7 8">
    <name type="scientific">Defluviitalea saccharophila</name>
    <dbReference type="NCBI Taxonomy" id="879970"/>
    <lineage>
        <taxon>Bacteria</taxon>
        <taxon>Bacillati</taxon>
        <taxon>Bacillota</taxon>
        <taxon>Clostridia</taxon>
        <taxon>Lachnospirales</taxon>
        <taxon>Defluviitaleaceae</taxon>
        <taxon>Defluviitalea</taxon>
    </lineage>
</organism>
<evidence type="ECO:0000259" key="6">
    <source>
        <dbReference type="Pfam" id="PF02826"/>
    </source>
</evidence>
<keyword evidence="3" id="KW-0520">NAD</keyword>
<protein>
    <submittedName>
        <fullName evidence="7">D-2-hydroxyacid dehydrogenase</fullName>
    </submittedName>
</protein>
<feature type="domain" description="D-isomer specific 2-hydroxyacid dehydrogenase catalytic" evidence="5">
    <location>
        <begin position="8"/>
        <end position="303"/>
    </location>
</feature>
<dbReference type="Proteomes" id="UP001486565">
    <property type="component" value="Chromosome"/>
</dbReference>
<evidence type="ECO:0000313" key="7">
    <source>
        <dbReference type="EMBL" id="WZL70984.1"/>
    </source>
</evidence>
<dbReference type="EMBL" id="CP121687">
    <property type="protein sequence ID" value="WZL70984.1"/>
    <property type="molecule type" value="Genomic_DNA"/>
</dbReference>
<dbReference type="InterPro" id="IPR006139">
    <property type="entry name" value="D-isomer_2_OHA_DH_cat_dom"/>
</dbReference>
<proteinExistence type="inferred from homology"/>
<accession>A0ABZ2Y927</accession>
<dbReference type="Gene3D" id="3.40.50.720">
    <property type="entry name" value="NAD(P)-binding Rossmann-like Domain"/>
    <property type="match status" value="2"/>
</dbReference>
<evidence type="ECO:0000256" key="3">
    <source>
        <dbReference type="ARBA" id="ARBA00023027"/>
    </source>
</evidence>
<name>A0ABZ2Y927_9FIRM</name>